<dbReference type="Proteomes" id="UP000588158">
    <property type="component" value="Unassembled WGS sequence"/>
</dbReference>
<organism evidence="2 3">
    <name type="scientific">Brachybacterium aquaticum</name>
    <dbReference type="NCBI Taxonomy" id="1432564"/>
    <lineage>
        <taxon>Bacteria</taxon>
        <taxon>Bacillati</taxon>
        <taxon>Actinomycetota</taxon>
        <taxon>Actinomycetes</taxon>
        <taxon>Micrococcales</taxon>
        <taxon>Dermabacteraceae</taxon>
        <taxon>Brachybacterium</taxon>
    </lineage>
</organism>
<dbReference type="SMART" id="SM00857">
    <property type="entry name" value="Resolvase"/>
    <property type="match status" value="1"/>
</dbReference>
<dbReference type="GO" id="GO:0003677">
    <property type="term" value="F:DNA binding"/>
    <property type="evidence" value="ECO:0007669"/>
    <property type="project" value="InterPro"/>
</dbReference>
<dbReference type="Gene3D" id="3.40.50.1390">
    <property type="entry name" value="Resolvase, N-terminal catalytic domain"/>
    <property type="match status" value="1"/>
</dbReference>
<comment type="caution">
    <text evidence="2">The sequence shown here is derived from an EMBL/GenBank/DDBJ whole genome shotgun (WGS) entry which is preliminary data.</text>
</comment>
<dbReference type="AlphaFoldDB" id="A0A841A799"/>
<protein>
    <submittedName>
        <fullName evidence="2">DNA invertase Pin-like site-specific DNA recombinase</fullName>
    </submittedName>
</protein>
<evidence type="ECO:0000313" key="2">
    <source>
        <dbReference type="EMBL" id="MBB5831049.1"/>
    </source>
</evidence>
<dbReference type="RefSeq" id="WP_184324578.1">
    <property type="nucleotide sequence ID" value="NZ_JACHLZ010000001.1"/>
</dbReference>
<dbReference type="GO" id="GO:0000150">
    <property type="term" value="F:DNA strand exchange activity"/>
    <property type="evidence" value="ECO:0007669"/>
    <property type="project" value="InterPro"/>
</dbReference>
<dbReference type="InterPro" id="IPR006119">
    <property type="entry name" value="Resolv_N"/>
</dbReference>
<reference evidence="2 3" key="1">
    <citation type="submission" date="2020-08" db="EMBL/GenBank/DDBJ databases">
        <title>Sequencing the genomes of 1000 actinobacteria strains.</title>
        <authorList>
            <person name="Klenk H.-P."/>
        </authorList>
    </citation>
    <scope>NUCLEOTIDE SEQUENCE [LARGE SCALE GENOMIC DNA]</scope>
    <source>
        <strain evidence="2 3">DSM 28796</strain>
    </source>
</reference>
<sequence>MRAVIYLRSATGNLEQTTWQEADCREYLHDRDLTETDIITDTGHPGPGLAKRLDAAANGEVTDVVVSDLSRLGRTPLANMRTFDALDHAGVTIHVASGTLSGPVLDDCIRDMMYEFATVDAQRLCCDDTQQD</sequence>
<dbReference type="EMBL" id="JACHLZ010000001">
    <property type="protein sequence ID" value="MBB5831049.1"/>
    <property type="molecule type" value="Genomic_DNA"/>
</dbReference>
<dbReference type="InterPro" id="IPR036162">
    <property type="entry name" value="Resolvase-like_N_sf"/>
</dbReference>
<name>A0A841A799_9MICO</name>
<dbReference type="SUPFAM" id="SSF53041">
    <property type="entry name" value="Resolvase-like"/>
    <property type="match status" value="1"/>
</dbReference>
<gene>
    <name evidence="2" type="ORF">HNR70_000862</name>
</gene>
<dbReference type="CDD" id="cd00338">
    <property type="entry name" value="Ser_Recombinase"/>
    <property type="match status" value="1"/>
</dbReference>
<feature type="domain" description="Resolvase/invertase-type recombinase catalytic" evidence="1">
    <location>
        <begin position="3"/>
        <end position="123"/>
    </location>
</feature>
<keyword evidence="3" id="KW-1185">Reference proteome</keyword>
<accession>A0A841A799</accession>
<dbReference type="Pfam" id="PF00239">
    <property type="entry name" value="Resolvase"/>
    <property type="match status" value="1"/>
</dbReference>
<evidence type="ECO:0000259" key="1">
    <source>
        <dbReference type="SMART" id="SM00857"/>
    </source>
</evidence>
<evidence type="ECO:0000313" key="3">
    <source>
        <dbReference type="Proteomes" id="UP000588158"/>
    </source>
</evidence>
<proteinExistence type="predicted"/>